<reference evidence="1" key="1">
    <citation type="submission" date="2020-01" db="EMBL/GenBank/DDBJ databases">
        <authorList>
            <person name="Meier V. D."/>
            <person name="Meier V D."/>
        </authorList>
    </citation>
    <scope>NUCLEOTIDE SEQUENCE</scope>
    <source>
        <strain evidence="1">HLG_WM_MAG_02</strain>
    </source>
</reference>
<sequence length="288" mass="32579">MSWFSDKNRKIYPTKMFVNYLPEDESTQNIEEPISKSIGGAILMGKGFAIDMLLNAAPKFINQGMELMNNTLNTLANDQTFPSNIRRNFDIIDSTKLSLPNKITLVRGNFANNLNNGKKGIIFGDGIKKNRNQALLLGNKELHIEIDVIQSKDKSAIYFQTNSYFYAGRSPEGDKIDEIVLAFAFLPAGQSSINSKNDFKNFLHFTALTPNQQYNFKSQSGYDTSFQSAWMTAPFDDVVPYTMLIQIQEIREGNFFAKLMQTLYVGNESNIKSQLNTQVSNLKEDLNK</sequence>
<accession>A0A6S6T6Q9</accession>
<gene>
    <name evidence="1" type="ORF">HELGO_WM15456</name>
</gene>
<protein>
    <submittedName>
        <fullName evidence="1">Uncharacterized protein</fullName>
    </submittedName>
</protein>
<name>A0A6S6T6Q9_9BACT</name>
<organism evidence="1">
    <name type="scientific">uncultured Sulfurovum sp</name>
    <dbReference type="NCBI Taxonomy" id="269237"/>
    <lineage>
        <taxon>Bacteria</taxon>
        <taxon>Pseudomonadati</taxon>
        <taxon>Campylobacterota</taxon>
        <taxon>Epsilonproteobacteria</taxon>
        <taxon>Campylobacterales</taxon>
        <taxon>Sulfurovaceae</taxon>
        <taxon>Sulfurovum</taxon>
        <taxon>environmental samples</taxon>
    </lineage>
</organism>
<dbReference type="EMBL" id="CACVAZ010000073">
    <property type="protein sequence ID" value="CAA6812267.1"/>
    <property type="molecule type" value="Genomic_DNA"/>
</dbReference>
<dbReference type="AlphaFoldDB" id="A0A6S6T6Q9"/>
<proteinExistence type="predicted"/>
<evidence type="ECO:0000313" key="1">
    <source>
        <dbReference type="EMBL" id="CAA6812267.1"/>
    </source>
</evidence>